<protein>
    <submittedName>
        <fullName evidence="3">Uncharacterized protein</fullName>
    </submittedName>
</protein>
<keyword evidence="1" id="KW-0812">Transmembrane</keyword>
<evidence type="ECO:0000313" key="2">
    <source>
        <dbReference type="Proteomes" id="UP000038045"/>
    </source>
</evidence>
<keyword evidence="2" id="KW-1185">Reference proteome</keyword>
<name>A0A0N4ZRG2_PARTI</name>
<organism evidence="2 3">
    <name type="scientific">Parastrongyloides trichosuri</name>
    <name type="common">Possum-specific nematode worm</name>
    <dbReference type="NCBI Taxonomy" id="131310"/>
    <lineage>
        <taxon>Eukaryota</taxon>
        <taxon>Metazoa</taxon>
        <taxon>Ecdysozoa</taxon>
        <taxon>Nematoda</taxon>
        <taxon>Chromadorea</taxon>
        <taxon>Rhabditida</taxon>
        <taxon>Tylenchina</taxon>
        <taxon>Panagrolaimomorpha</taxon>
        <taxon>Strongyloidoidea</taxon>
        <taxon>Strongyloididae</taxon>
        <taxon>Parastrongyloides</taxon>
    </lineage>
</organism>
<evidence type="ECO:0000256" key="1">
    <source>
        <dbReference type="SAM" id="Phobius"/>
    </source>
</evidence>
<dbReference type="AlphaFoldDB" id="A0A0N4ZRG2"/>
<reference evidence="3" key="1">
    <citation type="submission" date="2017-02" db="UniProtKB">
        <authorList>
            <consortium name="WormBaseParasite"/>
        </authorList>
    </citation>
    <scope>IDENTIFICATION</scope>
</reference>
<keyword evidence="1" id="KW-1133">Transmembrane helix</keyword>
<dbReference type="Proteomes" id="UP000038045">
    <property type="component" value="Unplaced"/>
</dbReference>
<dbReference type="WBParaSite" id="PTRK_0001109800.1">
    <property type="protein sequence ID" value="PTRK_0001109800.1"/>
    <property type="gene ID" value="PTRK_0001109800"/>
</dbReference>
<keyword evidence="1" id="KW-0472">Membrane</keyword>
<sequence>MNNIFSQSFKRLCSDGHVQRIIRNKPGKPFRIHETKTAGITQRWNYRSEIVQKDKLDKDHLYIWMAFGFLSVFGALSFITIKSSVVEGRREEMLMREKLRKELKLTGEERKKIGLMNNSIES</sequence>
<evidence type="ECO:0000313" key="3">
    <source>
        <dbReference type="WBParaSite" id="PTRK_0001109800.1"/>
    </source>
</evidence>
<accession>A0A0N4ZRG2</accession>
<feature type="transmembrane region" description="Helical" evidence="1">
    <location>
        <begin position="61"/>
        <end position="81"/>
    </location>
</feature>
<proteinExistence type="predicted"/>